<accession>A0A8E4H5U4</accession>
<evidence type="ECO:0000313" key="6">
    <source>
        <dbReference type="Proteomes" id="UP000546536"/>
    </source>
</evidence>
<protein>
    <submittedName>
        <fullName evidence="3">Crotonase/enoyl-CoA hydratase family protein</fullName>
    </submittedName>
</protein>
<dbReference type="Proteomes" id="UP000546536">
    <property type="component" value="Unassembled WGS sequence"/>
</dbReference>
<dbReference type="Proteomes" id="UP000532147">
    <property type="component" value="Unassembled WGS sequence"/>
</dbReference>
<name>A0A8E4H5U4_9GAMM</name>
<organism evidence="3 5">
    <name type="scientific">Acinetobacter terrae</name>
    <dbReference type="NCBI Taxonomy" id="2731247"/>
    <lineage>
        <taxon>Bacteria</taxon>
        <taxon>Pseudomonadati</taxon>
        <taxon>Pseudomonadota</taxon>
        <taxon>Gammaproteobacteria</taxon>
        <taxon>Moraxellales</taxon>
        <taxon>Moraxellaceae</taxon>
        <taxon>Acinetobacter</taxon>
        <taxon>Acinetobacter Taxon 24</taxon>
    </lineage>
</organism>
<dbReference type="CDD" id="cd06558">
    <property type="entry name" value="crotonase-like"/>
    <property type="match status" value="1"/>
</dbReference>
<evidence type="ECO:0000313" key="4">
    <source>
        <dbReference type="EMBL" id="NNH87183.1"/>
    </source>
</evidence>
<dbReference type="Pfam" id="PF00378">
    <property type="entry name" value="ECH_1"/>
    <property type="match status" value="1"/>
</dbReference>
<dbReference type="InterPro" id="IPR001753">
    <property type="entry name" value="Enoyl-CoA_hydra/iso"/>
</dbReference>
<evidence type="ECO:0000313" key="3">
    <source>
        <dbReference type="EMBL" id="NNH39708.1"/>
    </source>
</evidence>
<comment type="caution">
    <text evidence="3">The sequence shown here is derived from an EMBL/GenBank/DDBJ whole genome shotgun (WGS) entry which is preliminary data.</text>
</comment>
<dbReference type="Gene3D" id="1.10.12.10">
    <property type="entry name" value="Lyase 2-enoyl-coa Hydratase, Chain A, domain 2"/>
    <property type="match status" value="1"/>
</dbReference>
<evidence type="ECO:0000256" key="2">
    <source>
        <dbReference type="ARBA" id="ARBA00023239"/>
    </source>
</evidence>
<evidence type="ECO:0000313" key="5">
    <source>
        <dbReference type="Proteomes" id="UP000532147"/>
    </source>
</evidence>
<reference evidence="5 6" key="1">
    <citation type="submission" date="2020-04" db="EMBL/GenBank/DDBJ databases">
        <title>Acinetobacter Taxon 24.</title>
        <authorList>
            <person name="Nemec A."/>
            <person name="Radolfova-Krizova L."/>
            <person name="Higgins P.G."/>
            <person name="Spanelova P."/>
        </authorList>
    </citation>
    <scope>NUCLEOTIDE SEQUENCE [LARGE SCALE GENOMIC DNA]</scope>
    <source>
        <strain evidence="4 6">ANC 4279</strain>
        <strain evidence="3 5">ANC 4280</strain>
    </source>
</reference>
<dbReference type="EMBL" id="JABERG010000006">
    <property type="protein sequence ID" value="NNH87183.1"/>
    <property type="molecule type" value="Genomic_DNA"/>
</dbReference>
<dbReference type="PANTHER" id="PTHR11941">
    <property type="entry name" value="ENOYL-COA HYDRATASE-RELATED"/>
    <property type="match status" value="1"/>
</dbReference>
<dbReference type="RefSeq" id="WP_171535164.1">
    <property type="nucleotide sequence ID" value="NZ_JABERG010000006.1"/>
</dbReference>
<dbReference type="Gene3D" id="3.90.226.10">
    <property type="entry name" value="2-enoyl-CoA Hydratase, Chain A, domain 1"/>
    <property type="match status" value="1"/>
</dbReference>
<dbReference type="AlphaFoldDB" id="A0A8E4H5U4"/>
<dbReference type="GO" id="GO:0006635">
    <property type="term" value="P:fatty acid beta-oxidation"/>
    <property type="evidence" value="ECO:0007669"/>
    <property type="project" value="TreeGrafter"/>
</dbReference>
<evidence type="ECO:0000256" key="1">
    <source>
        <dbReference type="ARBA" id="ARBA00005254"/>
    </source>
</evidence>
<dbReference type="EMBL" id="JABERH010000031">
    <property type="protein sequence ID" value="NNH39708.1"/>
    <property type="molecule type" value="Genomic_DNA"/>
</dbReference>
<dbReference type="InterPro" id="IPR029045">
    <property type="entry name" value="ClpP/crotonase-like_dom_sf"/>
</dbReference>
<comment type="similarity">
    <text evidence="1">Belongs to the enoyl-CoA hydratase/isomerase family.</text>
</comment>
<keyword evidence="2" id="KW-0456">Lyase</keyword>
<dbReference type="InterPro" id="IPR014748">
    <property type="entry name" value="Enoyl-CoA_hydra_C"/>
</dbReference>
<dbReference type="SUPFAM" id="SSF52096">
    <property type="entry name" value="ClpP/crotonase"/>
    <property type="match status" value="1"/>
</dbReference>
<dbReference type="GO" id="GO:0016829">
    <property type="term" value="F:lyase activity"/>
    <property type="evidence" value="ECO:0007669"/>
    <property type="project" value="UniProtKB-KW"/>
</dbReference>
<keyword evidence="6" id="KW-1185">Reference proteome</keyword>
<gene>
    <name evidence="3" type="ORF">HLH11_13890</name>
    <name evidence="4" type="ORF">HLH13_05515</name>
</gene>
<sequence length="261" mass="28647">MSQQQGKVSREIRGSLFLIGLDRATKRNAFDSNLIHDLSRALTEYEDDSELRCAVIFAHGDHFTAGLDLVELQPKLSSGIFSYDEHQINPWGTSGRQRKKPVIVAVQGFCYTAGIELMLNADIVIAQDNSQFAQMEVQRGILPFGGATVRFVQAAGWAKAMRYLLTGDAFDAQTALDLNLINEITTEAPLNRAIELAERIAQAAPLAVQATLASAKEAAEHGAETAFAHLQQHLTPLLKTQDVQEGVMAMLQRRAPEFKGQ</sequence>
<proteinExistence type="inferred from homology"/>
<dbReference type="NCBIfam" id="NF005126">
    <property type="entry name" value="PRK06563.1"/>
    <property type="match status" value="1"/>
</dbReference>
<dbReference type="PANTHER" id="PTHR11941:SF54">
    <property type="entry name" value="ENOYL-COA HYDRATASE, MITOCHONDRIAL"/>
    <property type="match status" value="1"/>
</dbReference>